<sequence>MENPNPNYFKDKSKTETNDFIFAKKTKKYLKTYSQNNDLV</sequence>
<dbReference type="EMBL" id="CP000487">
    <property type="protein sequence ID" value="ABK82411.1"/>
    <property type="molecule type" value="Genomic_DNA"/>
</dbReference>
<dbReference type="AlphaFoldDB" id="A0RRH2"/>
<dbReference type="HOGENOM" id="CLU_3286429_0_0_7"/>
<name>A0RRH2_CAMFF</name>
<evidence type="ECO:0000313" key="1">
    <source>
        <dbReference type="EMBL" id="ABK82411.1"/>
    </source>
</evidence>
<organism evidence="1 2">
    <name type="scientific">Campylobacter fetus subsp. fetus (strain 82-40)</name>
    <dbReference type="NCBI Taxonomy" id="360106"/>
    <lineage>
        <taxon>Bacteria</taxon>
        <taxon>Pseudomonadati</taxon>
        <taxon>Campylobacterota</taxon>
        <taxon>Epsilonproteobacteria</taxon>
        <taxon>Campylobacterales</taxon>
        <taxon>Campylobacteraceae</taxon>
        <taxon>Campylobacter</taxon>
    </lineage>
</organism>
<dbReference type="KEGG" id="cff:CFF8240_1680"/>
<proteinExistence type="predicted"/>
<evidence type="ECO:0000313" key="2">
    <source>
        <dbReference type="Proteomes" id="UP000000760"/>
    </source>
</evidence>
<accession>A0RRH2</accession>
<protein>
    <submittedName>
        <fullName evidence="1">Uncharacterized protein</fullName>
    </submittedName>
</protein>
<reference evidence="2" key="1">
    <citation type="submission" date="2006-11" db="EMBL/GenBank/DDBJ databases">
        <title>Sequence of Campylobacter fetus subsp. fetus 82-40.</title>
        <authorList>
            <person name="Fouts D.E."/>
            <person name="Nelson K.E."/>
        </authorList>
    </citation>
    <scope>NUCLEOTIDE SEQUENCE [LARGE SCALE GENOMIC DNA]</scope>
    <source>
        <strain evidence="2">82-40</strain>
    </source>
</reference>
<dbReference type="Proteomes" id="UP000000760">
    <property type="component" value="Chromosome"/>
</dbReference>
<gene>
    <name evidence="1" type="ordered locus">CFF8240_1680</name>
</gene>